<dbReference type="RefSeq" id="XP_033660467.1">
    <property type="nucleotide sequence ID" value="XM_033818954.1"/>
</dbReference>
<keyword evidence="3" id="KW-0285">Flavoprotein</keyword>
<dbReference type="AlphaFoldDB" id="A0A6A6BZZ6"/>
<dbReference type="Gene3D" id="3.50.50.60">
    <property type="entry name" value="FAD/NAD(P)-binding domain"/>
    <property type="match status" value="1"/>
</dbReference>
<dbReference type="GO" id="GO:0050660">
    <property type="term" value="F:flavin adenine dinucleotide binding"/>
    <property type="evidence" value="ECO:0007669"/>
    <property type="project" value="InterPro"/>
</dbReference>
<protein>
    <recommendedName>
        <fullName evidence="6">FAD dependent oxidoreductase domain-containing protein</fullName>
    </recommendedName>
</protein>
<organism evidence="7 8">
    <name type="scientific">Zasmidium cellare ATCC 36951</name>
    <dbReference type="NCBI Taxonomy" id="1080233"/>
    <lineage>
        <taxon>Eukaryota</taxon>
        <taxon>Fungi</taxon>
        <taxon>Dikarya</taxon>
        <taxon>Ascomycota</taxon>
        <taxon>Pezizomycotina</taxon>
        <taxon>Dothideomycetes</taxon>
        <taxon>Dothideomycetidae</taxon>
        <taxon>Mycosphaerellales</taxon>
        <taxon>Mycosphaerellaceae</taxon>
        <taxon>Zasmidium</taxon>
    </lineage>
</organism>
<feature type="domain" description="FAD dependent oxidoreductase" evidence="6">
    <location>
        <begin position="7"/>
        <end position="373"/>
    </location>
</feature>
<sequence>MTSKESRILVVGAGVFGLTLALELKKRGYQHITVLDRHAPPVPDGSSVDISRIVRADYADAHYMRMGMEAEAAWREEYSAFYRNSGILITAQSKDHPYVTQTRALLEQQRAAMTVYEDNRDLGRLGFGGKLDRLSGYSRPAGGWVDAEGSIRQLAQHCVDAGVVFVTGPAGVVKSLIIVKEEVKGVQLASGEGLLAEQVMLATGAWTTQLVDLSFSAVGTCHPVGFIQLNPDEVEEMKDLPIAINLTTGFFVFPPTEDTLLLKFARHGYGFESRQPGPKADEVSSPRIESNGVVADFLPADAEAALRDGLRLFHSTSIAERPFDKKRMCWYTDTPHGDFIVDHHTTLKNLFLATGGSGHAFKFLPVLGRYTADVFERTASQELRDKWALKPGDKSVLLHGDGSRGGPPRRVLETWEQARI</sequence>
<proteinExistence type="inferred from homology"/>
<dbReference type="PRINTS" id="PR00420">
    <property type="entry name" value="RNGMNOXGNASE"/>
</dbReference>
<dbReference type="SUPFAM" id="SSF51905">
    <property type="entry name" value="FAD/NAD(P)-binding domain"/>
    <property type="match status" value="1"/>
</dbReference>
<dbReference type="Gene3D" id="3.30.9.10">
    <property type="entry name" value="D-Amino Acid Oxidase, subunit A, domain 2"/>
    <property type="match status" value="1"/>
</dbReference>
<evidence type="ECO:0000256" key="4">
    <source>
        <dbReference type="ARBA" id="ARBA00022827"/>
    </source>
</evidence>
<evidence type="ECO:0000313" key="8">
    <source>
        <dbReference type="Proteomes" id="UP000799537"/>
    </source>
</evidence>
<dbReference type="GO" id="GO:0050031">
    <property type="term" value="F:L-pipecolate oxidase activity"/>
    <property type="evidence" value="ECO:0007669"/>
    <property type="project" value="TreeGrafter"/>
</dbReference>
<accession>A0A6A6BZZ6</accession>
<dbReference type="Proteomes" id="UP000799537">
    <property type="component" value="Unassembled WGS sequence"/>
</dbReference>
<keyword evidence="5" id="KW-0560">Oxidoreductase</keyword>
<evidence type="ECO:0000256" key="1">
    <source>
        <dbReference type="ARBA" id="ARBA00001974"/>
    </source>
</evidence>
<reference evidence="7" key="1">
    <citation type="journal article" date="2020" name="Stud. Mycol.">
        <title>101 Dothideomycetes genomes: a test case for predicting lifestyles and emergence of pathogens.</title>
        <authorList>
            <person name="Haridas S."/>
            <person name="Albert R."/>
            <person name="Binder M."/>
            <person name="Bloem J."/>
            <person name="Labutti K."/>
            <person name="Salamov A."/>
            <person name="Andreopoulos B."/>
            <person name="Baker S."/>
            <person name="Barry K."/>
            <person name="Bills G."/>
            <person name="Bluhm B."/>
            <person name="Cannon C."/>
            <person name="Castanera R."/>
            <person name="Culley D."/>
            <person name="Daum C."/>
            <person name="Ezra D."/>
            <person name="Gonzalez J."/>
            <person name="Henrissat B."/>
            <person name="Kuo A."/>
            <person name="Liang C."/>
            <person name="Lipzen A."/>
            <person name="Lutzoni F."/>
            <person name="Magnuson J."/>
            <person name="Mondo S."/>
            <person name="Nolan M."/>
            <person name="Ohm R."/>
            <person name="Pangilinan J."/>
            <person name="Park H.-J."/>
            <person name="Ramirez L."/>
            <person name="Alfaro M."/>
            <person name="Sun H."/>
            <person name="Tritt A."/>
            <person name="Yoshinaga Y."/>
            <person name="Zwiers L.-H."/>
            <person name="Turgeon B."/>
            <person name="Goodwin S."/>
            <person name="Spatafora J."/>
            <person name="Crous P."/>
            <person name="Grigoriev I."/>
        </authorList>
    </citation>
    <scope>NUCLEOTIDE SEQUENCE</scope>
    <source>
        <strain evidence="7">ATCC 36951</strain>
    </source>
</reference>
<evidence type="ECO:0000256" key="3">
    <source>
        <dbReference type="ARBA" id="ARBA00022630"/>
    </source>
</evidence>
<gene>
    <name evidence="7" type="ORF">M409DRAFT_70901</name>
</gene>
<dbReference type="OrthoDB" id="2219495at2759"/>
<dbReference type="InterPro" id="IPR036188">
    <property type="entry name" value="FAD/NAD-bd_sf"/>
</dbReference>
<dbReference type="GO" id="GO:0008115">
    <property type="term" value="F:sarcosine oxidase activity"/>
    <property type="evidence" value="ECO:0007669"/>
    <property type="project" value="TreeGrafter"/>
</dbReference>
<dbReference type="Pfam" id="PF01266">
    <property type="entry name" value="DAO"/>
    <property type="match status" value="1"/>
</dbReference>
<keyword evidence="8" id="KW-1185">Reference proteome</keyword>
<name>A0A6A6BZZ6_ZASCE</name>
<evidence type="ECO:0000313" key="7">
    <source>
        <dbReference type="EMBL" id="KAF2159578.1"/>
    </source>
</evidence>
<comment type="cofactor">
    <cofactor evidence="1">
        <name>FAD</name>
        <dbReference type="ChEBI" id="CHEBI:57692"/>
    </cofactor>
</comment>
<dbReference type="PANTHER" id="PTHR10961">
    <property type="entry name" value="PEROXISOMAL SARCOSINE OXIDASE"/>
    <property type="match status" value="1"/>
</dbReference>
<evidence type="ECO:0000256" key="2">
    <source>
        <dbReference type="ARBA" id="ARBA00010989"/>
    </source>
</evidence>
<comment type="similarity">
    <text evidence="2">Belongs to the MSOX/MTOX family.</text>
</comment>
<dbReference type="PANTHER" id="PTHR10961:SF45">
    <property type="entry name" value="FAD DEPENDENT OXIDOREDUCTASE DOMAIN-CONTAINING PROTEIN-RELATED"/>
    <property type="match status" value="1"/>
</dbReference>
<evidence type="ECO:0000256" key="5">
    <source>
        <dbReference type="ARBA" id="ARBA00023002"/>
    </source>
</evidence>
<evidence type="ECO:0000259" key="6">
    <source>
        <dbReference type="Pfam" id="PF01266"/>
    </source>
</evidence>
<dbReference type="GO" id="GO:0004657">
    <property type="term" value="F:proline dehydrogenase activity"/>
    <property type="evidence" value="ECO:0007669"/>
    <property type="project" value="TreeGrafter"/>
</dbReference>
<keyword evidence="4" id="KW-0274">FAD</keyword>
<dbReference type="InterPro" id="IPR045170">
    <property type="entry name" value="MTOX"/>
</dbReference>
<dbReference type="EMBL" id="ML993635">
    <property type="protein sequence ID" value="KAF2159578.1"/>
    <property type="molecule type" value="Genomic_DNA"/>
</dbReference>
<dbReference type="InterPro" id="IPR006076">
    <property type="entry name" value="FAD-dep_OxRdtase"/>
</dbReference>
<dbReference type="GeneID" id="54572226"/>